<evidence type="ECO:0000256" key="3">
    <source>
        <dbReference type="ARBA" id="ARBA00022692"/>
    </source>
</evidence>
<dbReference type="OrthoDB" id="2984333at2759"/>
<dbReference type="OMA" id="MAMREPT"/>
<dbReference type="InterPro" id="IPR043203">
    <property type="entry name" value="VGCC_Ca_Na"/>
</dbReference>
<dbReference type="Gene3D" id="1.10.238.10">
    <property type="entry name" value="EF-hand"/>
    <property type="match status" value="1"/>
</dbReference>
<keyword evidence="4" id="KW-0677">Repeat</keyword>
<feature type="transmembrane region" description="Helical" evidence="8">
    <location>
        <begin position="75"/>
        <end position="108"/>
    </location>
</feature>
<dbReference type="GO" id="GO:0019228">
    <property type="term" value="P:neuronal action potential"/>
    <property type="evidence" value="ECO:0007669"/>
    <property type="project" value="TreeGrafter"/>
</dbReference>
<keyword evidence="8" id="KW-0813">Transport</keyword>
<feature type="compositionally biased region" description="Polar residues" evidence="9">
    <location>
        <begin position="396"/>
        <end position="406"/>
    </location>
</feature>
<keyword evidence="8" id="KW-0894">Sodium channel</keyword>
<evidence type="ECO:0000256" key="8">
    <source>
        <dbReference type="RuleBase" id="RU361132"/>
    </source>
</evidence>
<evidence type="ECO:0000313" key="12">
    <source>
        <dbReference type="Proteomes" id="UP000094527"/>
    </source>
</evidence>
<evidence type="ECO:0000256" key="1">
    <source>
        <dbReference type="ARBA" id="ARBA00004651"/>
    </source>
</evidence>
<evidence type="ECO:0000256" key="9">
    <source>
        <dbReference type="SAM" id="MobiDB-lite"/>
    </source>
</evidence>
<keyword evidence="5 8" id="KW-1133">Transmembrane helix</keyword>
<dbReference type="STRING" id="48709.A0A1D2MKH9"/>
<feature type="region of interest" description="Disordered" evidence="9">
    <location>
        <begin position="348"/>
        <end position="377"/>
    </location>
</feature>
<dbReference type="GO" id="GO:0001518">
    <property type="term" value="C:voltage-gated sodium channel complex"/>
    <property type="evidence" value="ECO:0007669"/>
    <property type="project" value="UniProtKB-UniRule"/>
</dbReference>
<dbReference type="EMBL" id="LJIJ01000953">
    <property type="protein sequence ID" value="ODM93576.1"/>
    <property type="molecule type" value="Genomic_DNA"/>
</dbReference>
<organism evidence="11 12">
    <name type="scientific">Orchesella cincta</name>
    <name type="common">Springtail</name>
    <name type="synonym">Podura cincta</name>
    <dbReference type="NCBI Taxonomy" id="48709"/>
    <lineage>
        <taxon>Eukaryota</taxon>
        <taxon>Metazoa</taxon>
        <taxon>Ecdysozoa</taxon>
        <taxon>Arthropoda</taxon>
        <taxon>Hexapoda</taxon>
        <taxon>Collembola</taxon>
        <taxon>Entomobryomorpha</taxon>
        <taxon>Entomobryoidea</taxon>
        <taxon>Orchesellidae</taxon>
        <taxon>Orchesellinae</taxon>
        <taxon>Orchesella</taxon>
    </lineage>
</organism>
<keyword evidence="8" id="KW-0915">Sodium</keyword>
<dbReference type="PANTHER" id="PTHR10037">
    <property type="entry name" value="VOLTAGE-GATED CATION CHANNEL CALCIUM AND SODIUM"/>
    <property type="match status" value="1"/>
</dbReference>
<keyword evidence="12" id="KW-1185">Reference proteome</keyword>
<keyword evidence="2" id="KW-1003">Cell membrane</keyword>
<keyword evidence="3 8" id="KW-0812">Transmembrane</keyword>
<dbReference type="Proteomes" id="UP000094527">
    <property type="component" value="Unassembled WGS sequence"/>
</dbReference>
<dbReference type="InterPro" id="IPR027359">
    <property type="entry name" value="Volt_channel_dom_sf"/>
</dbReference>
<evidence type="ECO:0000259" key="10">
    <source>
        <dbReference type="Pfam" id="PF00520"/>
    </source>
</evidence>
<keyword evidence="8" id="KW-0739">Sodium transport</keyword>
<dbReference type="InterPro" id="IPR005821">
    <property type="entry name" value="Ion_trans_dom"/>
</dbReference>
<gene>
    <name evidence="11" type="ORF">Ocin01_13107</name>
</gene>
<dbReference type="GO" id="GO:0086010">
    <property type="term" value="P:membrane depolarization during action potential"/>
    <property type="evidence" value="ECO:0007669"/>
    <property type="project" value="TreeGrafter"/>
</dbReference>
<dbReference type="PRINTS" id="PR00170">
    <property type="entry name" value="NACHANNEL"/>
</dbReference>
<evidence type="ECO:0000256" key="2">
    <source>
        <dbReference type="ARBA" id="ARBA00022475"/>
    </source>
</evidence>
<feature type="region of interest" description="Disordered" evidence="9">
    <location>
        <begin position="389"/>
        <end position="456"/>
    </location>
</feature>
<comment type="function">
    <text evidence="8">Mediates the voltage-dependent sodium ion permeability of excitable membranes. Assuming opened or closed conformations in response to the voltage difference across the membrane, the protein forms a sodium-selective channel through which Na(+) ions may pass in accordance with their electrochemical gradient.</text>
</comment>
<dbReference type="Pfam" id="PF00520">
    <property type="entry name" value="Ion_trans"/>
    <property type="match status" value="1"/>
</dbReference>
<feature type="domain" description="Ion transport" evidence="10">
    <location>
        <begin position="2"/>
        <end position="207"/>
    </location>
</feature>
<evidence type="ECO:0000256" key="4">
    <source>
        <dbReference type="ARBA" id="ARBA00022737"/>
    </source>
</evidence>
<name>A0A1D2MKH9_ORCCI</name>
<proteinExistence type="inferred from homology"/>
<feature type="transmembrane region" description="Helical" evidence="8">
    <location>
        <begin position="173"/>
        <end position="197"/>
    </location>
</feature>
<dbReference type="AlphaFoldDB" id="A0A1D2MKH9"/>
<dbReference type="FunFam" id="1.10.238.10:FF:000150">
    <property type="entry name" value="Sodium channel protein"/>
    <property type="match status" value="1"/>
</dbReference>
<dbReference type="GO" id="GO:0005248">
    <property type="term" value="F:voltage-gated sodium channel activity"/>
    <property type="evidence" value="ECO:0007669"/>
    <property type="project" value="InterPro"/>
</dbReference>
<keyword evidence="7" id="KW-1015">Disulfide bond</keyword>
<dbReference type="InterPro" id="IPR001696">
    <property type="entry name" value="Na_channel_asu"/>
</dbReference>
<evidence type="ECO:0000256" key="6">
    <source>
        <dbReference type="ARBA" id="ARBA00023136"/>
    </source>
</evidence>
<keyword evidence="8" id="KW-0851">Voltage-gated channel</keyword>
<comment type="caution">
    <text evidence="8">Lacks conserved residue(s) required for the propagation of feature annotation.</text>
</comment>
<dbReference type="Gene3D" id="1.20.120.350">
    <property type="entry name" value="Voltage-gated potassium channels. Chain C"/>
    <property type="match status" value="1"/>
</dbReference>
<dbReference type="Gene3D" id="1.10.287.70">
    <property type="match status" value="1"/>
</dbReference>
<dbReference type="SUPFAM" id="SSF81324">
    <property type="entry name" value="Voltage-gated potassium channels"/>
    <property type="match status" value="1"/>
</dbReference>
<keyword evidence="6 8" id="KW-0472">Membrane</keyword>
<protein>
    <recommendedName>
        <fullName evidence="8">Sodium channel protein</fullName>
    </recommendedName>
</protein>
<reference evidence="11 12" key="1">
    <citation type="journal article" date="2016" name="Genome Biol. Evol.">
        <title>Gene Family Evolution Reflects Adaptation to Soil Environmental Stressors in the Genome of the Collembolan Orchesella cincta.</title>
        <authorList>
            <person name="Faddeeva-Vakhrusheva A."/>
            <person name="Derks M.F."/>
            <person name="Anvar S.Y."/>
            <person name="Agamennone V."/>
            <person name="Suring W."/>
            <person name="Smit S."/>
            <person name="van Straalen N.M."/>
            <person name="Roelofs D."/>
        </authorList>
    </citation>
    <scope>NUCLEOTIDE SEQUENCE [LARGE SCALE GENOMIC DNA]</scope>
    <source>
        <tissue evidence="11">Mixed pool</tissue>
    </source>
</reference>
<comment type="similarity">
    <text evidence="8">Belongs to the sodium channel (TC 1.A.1.10) family.</text>
</comment>
<evidence type="ECO:0000313" key="11">
    <source>
        <dbReference type="EMBL" id="ODM93576.1"/>
    </source>
</evidence>
<keyword evidence="8" id="KW-0406">Ion transport</keyword>
<evidence type="ECO:0000256" key="7">
    <source>
        <dbReference type="ARBA" id="ARBA00023157"/>
    </source>
</evidence>
<comment type="subcellular location">
    <subcellularLocation>
        <location evidence="1 8">Cell membrane</location>
        <topology evidence="1 8">Multi-pass membrane protein</topology>
    </subcellularLocation>
</comment>
<feature type="transmembrane region" description="Helical" evidence="8">
    <location>
        <begin position="12"/>
        <end position="33"/>
    </location>
</feature>
<accession>A0A1D2MKH9</accession>
<dbReference type="PANTHER" id="PTHR10037:SF62">
    <property type="entry name" value="SODIUM CHANNEL PROTEIN 60E"/>
    <property type="match status" value="1"/>
</dbReference>
<comment type="caution">
    <text evidence="11">The sequence shown here is derived from an EMBL/GenBank/DDBJ whole genome shotgun (WGS) entry which is preliminary data.</text>
</comment>
<keyword evidence="8 11" id="KW-0407">Ion channel</keyword>
<evidence type="ECO:0000256" key="5">
    <source>
        <dbReference type="ARBA" id="ARBA00022989"/>
    </source>
</evidence>
<sequence>MAEAIVKIIGLRYYYFTVPWNVFDFVLVLASIVDLMVGDLTVEFPIPPTMLRIVRVFRIGRVLRLVKAAKGIRKLLFALVVSLPALFNIGALLALITFIYAILGMALFGRAPRKWSIDDEGGLNLLFGIRLMTAAGWNEVLDSLTVVEPVCGSYRHIKCGLDGEPDCPSRALVVAYIVTYLIVSYLIVINMYIAIILENFVEANKEEEVGIVEDDLEMFYVRWSRYDPQATQFINFEQISDFLASLDPPLALPKPNMALVAFNLPIARGNKIHCLDILHALVKHVLGQIDDSEEFRKLQEQMERKFQKQFPTRKLLDIVSSTRLWKIQQNAAIIIQRGWRKYRLRKYPPTEKSKATQTNPRVNPNAVPHTGLGGMMNRVGNLLHLSSGAAAAGHPEQQQQLGTNNRGSKRRESMAMREPTSGVVTQQMGSSSSRTRRSQDRISESSVTSSPTALRLETSPEVLATAASSFGNSQTNRGWWRWNVTSETTLSIKNVWRKL</sequence>